<dbReference type="PANTHER" id="PTHR11260">
    <property type="entry name" value="GLUTATHIONE S-TRANSFERASE, GST, SUPERFAMILY, GST DOMAIN CONTAINING"/>
    <property type="match status" value="1"/>
</dbReference>
<gene>
    <name evidence="2" type="ORF">TorRG33x02_219090</name>
</gene>
<name>A0A2P5E9S3_TREOI</name>
<evidence type="ECO:0000259" key="1">
    <source>
        <dbReference type="PROSITE" id="PS50405"/>
    </source>
</evidence>
<dbReference type="InterPro" id="IPR045073">
    <property type="entry name" value="Omega/Tau-like"/>
</dbReference>
<reference evidence="3" key="1">
    <citation type="submission" date="2016-06" db="EMBL/GenBank/DDBJ databases">
        <title>Parallel loss of symbiosis genes in relatives of nitrogen-fixing non-legume Parasponia.</title>
        <authorList>
            <person name="Van Velzen R."/>
            <person name="Holmer R."/>
            <person name="Bu F."/>
            <person name="Rutten L."/>
            <person name="Van Zeijl A."/>
            <person name="Liu W."/>
            <person name="Santuari L."/>
            <person name="Cao Q."/>
            <person name="Sharma T."/>
            <person name="Shen D."/>
            <person name="Roswanjaya Y."/>
            <person name="Wardhani T."/>
            <person name="Kalhor M.S."/>
            <person name="Jansen J."/>
            <person name="Van den Hoogen J."/>
            <person name="Gungor B."/>
            <person name="Hartog M."/>
            <person name="Hontelez J."/>
            <person name="Verver J."/>
            <person name="Yang W.-C."/>
            <person name="Schijlen E."/>
            <person name="Repin R."/>
            <person name="Schilthuizen M."/>
            <person name="Schranz E."/>
            <person name="Heidstra R."/>
            <person name="Miyata K."/>
            <person name="Fedorova E."/>
            <person name="Kohlen W."/>
            <person name="Bisseling T."/>
            <person name="Smit S."/>
            <person name="Geurts R."/>
        </authorList>
    </citation>
    <scope>NUCLEOTIDE SEQUENCE [LARGE SCALE GENOMIC DNA]</scope>
    <source>
        <strain evidence="3">cv. RG33-2</strain>
    </source>
</reference>
<dbReference type="GO" id="GO:0004364">
    <property type="term" value="F:glutathione transferase activity"/>
    <property type="evidence" value="ECO:0007669"/>
    <property type="project" value="InterPro"/>
</dbReference>
<dbReference type="InterPro" id="IPR045074">
    <property type="entry name" value="GST_C_Tau"/>
</dbReference>
<dbReference type="SUPFAM" id="SSF47616">
    <property type="entry name" value="GST C-terminal domain-like"/>
    <property type="match status" value="1"/>
</dbReference>
<evidence type="ECO:0000313" key="3">
    <source>
        <dbReference type="Proteomes" id="UP000237000"/>
    </source>
</evidence>
<dbReference type="GO" id="GO:0005737">
    <property type="term" value="C:cytoplasm"/>
    <property type="evidence" value="ECO:0007669"/>
    <property type="project" value="TreeGrafter"/>
</dbReference>
<dbReference type="PROSITE" id="PS50405">
    <property type="entry name" value="GST_CTER"/>
    <property type="match status" value="1"/>
</dbReference>
<accession>A0A2P5E9S3</accession>
<dbReference type="InParanoid" id="A0A2P5E9S3"/>
<organism evidence="2 3">
    <name type="scientific">Trema orientale</name>
    <name type="common">Charcoal tree</name>
    <name type="synonym">Celtis orientalis</name>
    <dbReference type="NCBI Taxonomy" id="63057"/>
    <lineage>
        <taxon>Eukaryota</taxon>
        <taxon>Viridiplantae</taxon>
        <taxon>Streptophyta</taxon>
        <taxon>Embryophyta</taxon>
        <taxon>Tracheophyta</taxon>
        <taxon>Spermatophyta</taxon>
        <taxon>Magnoliopsida</taxon>
        <taxon>eudicotyledons</taxon>
        <taxon>Gunneridae</taxon>
        <taxon>Pentapetalae</taxon>
        <taxon>rosids</taxon>
        <taxon>fabids</taxon>
        <taxon>Rosales</taxon>
        <taxon>Cannabaceae</taxon>
        <taxon>Trema</taxon>
    </lineage>
</organism>
<sequence length="123" mass="14180">MKVLVESFGACKAEGEEKEKAIESAQETLAFLEKEAEGKEFFGGERIGYLDLATAWIPLWLNAMEEVGETKLLEAEKFPFLYKFSQNFMDDPLIREAIPARESVVEYCKFSFSYLRFLESKKK</sequence>
<feature type="domain" description="GST C-terminal" evidence="1">
    <location>
        <begin position="1"/>
        <end position="107"/>
    </location>
</feature>
<dbReference type="CDD" id="cd03185">
    <property type="entry name" value="GST_C_Tau"/>
    <property type="match status" value="1"/>
</dbReference>
<dbReference type="Pfam" id="PF00043">
    <property type="entry name" value="GST_C"/>
    <property type="match status" value="1"/>
</dbReference>
<dbReference type="InterPro" id="IPR036282">
    <property type="entry name" value="Glutathione-S-Trfase_C_sf"/>
</dbReference>
<dbReference type="STRING" id="63057.A0A2P5E9S3"/>
<dbReference type="PANTHER" id="PTHR11260:SF614">
    <property type="entry name" value="GLUTATHIONE S-TRANSFERASE"/>
    <property type="match status" value="1"/>
</dbReference>
<dbReference type="InterPro" id="IPR010987">
    <property type="entry name" value="Glutathione-S-Trfase_C-like"/>
</dbReference>
<comment type="caution">
    <text evidence="2">The sequence shown here is derived from an EMBL/GenBank/DDBJ whole genome shotgun (WGS) entry which is preliminary data.</text>
</comment>
<dbReference type="InterPro" id="IPR004046">
    <property type="entry name" value="GST_C"/>
</dbReference>
<dbReference type="Proteomes" id="UP000237000">
    <property type="component" value="Unassembled WGS sequence"/>
</dbReference>
<dbReference type="AlphaFoldDB" id="A0A2P5E9S3"/>
<dbReference type="Gene3D" id="1.20.1050.10">
    <property type="match status" value="1"/>
</dbReference>
<evidence type="ECO:0000313" key="2">
    <source>
        <dbReference type="EMBL" id="PON82293.1"/>
    </source>
</evidence>
<keyword evidence="3" id="KW-1185">Reference proteome</keyword>
<dbReference type="OrthoDB" id="202840at2759"/>
<dbReference type="GO" id="GO:0006749">
    <property type="term" value="P:glutathione metabolic process"/>
    <property type="evidence" value="ECO:0007669"/>
    <property type="project" value="InterPro"/>
</dbReference>
<dbReference type="EMBL" id="JXTC01000197">
    <property type="protein sequence ID" value="PON82293.1"/>
    <property type="molecule type" value="Genomic_DNA"/>
</dbReference>
<proteinExistence type="predicted"/>
<protein>
    <submittedName>
        <fullName evidence="2">S-crystallin</fullName>
    </submittedName>
</protein>